<evidence type="ECO:0000256" key="2">
    <source>
        <dbReference type="SAM" id="Phobius"/>
    </source>
</evidence>
<name>A0A1X7RTA8_ZYMT9</name>
<evidence type="ECO:0000256" key="1">
    <source>
        <dbReference type="SAM" id="MobiDB-lite"/>
    </source>
</evidence>
<keyword evidence="2" id="KW-0472">Membrane</keyword>
<dbReference type="Proteomes" id="UP000215127">
    <property type="component" value="Chromosome 5"/>
</dbReference>
<sequence length="287" mass="32480">MSLLNVLRQRASCTRTPLTGAPLTFTRNVVPQLIRRPRWTALLNAPGLSRLSSSVAKPNAPSKLRLREYINVFHAGSPAISTIGLIRITGIIIAAVGCIPYPIMFYMSPDHSNWWIPALILASPIPLLVMLFTTGPFIHSIQVKLPASARTSKEALKAFAERPNADTILRFHYMKLWPWPTSKEIPFGRLRRIKPSLKAGWANLEWVSENAAEHSKYQDKLWYEMAQGAFQRKYYVNRDQKTDRGAVPGVWNEMWKQIPMKGSREDPMVAARSRRPVTLSGRPGKKL</sequence>
<evidence type="ECO:0000313" key="3">
    <source>
        <dbReference type="EMBL" id="SMQ50683.1"/>
    </source>
</evidence>
<reference evidence="3 4" key="1">
    <citation type="submission" date="2016-06" db="EMBL/GenBank/DDBJ databases">
        <authorList>
            <person name="Kjaerup R.B."/>
            <person name="Dalgaard T.S."/>
            <person name="Juul-Madsen H.R."/>
        </authorList>
    </citation>
    <scope>NUCLEOTIDE SEQUENCE [LARGE SCALE GENOMIC DNA]</scope>
</reference>
<keyword evidence="2" id="KW-0812">Transmembrane</keyword>
<keyword evidence="4" id="KW-1185">Reference proteome</keyword>
<dbReference type="EMBL" id="LT853696">
    <property type="protein sequence ID" value="SMQ50683.1"/>
    <property type="molecule type" value="Genomic_DNA"/>
</dbReference>
<feature type="transmembrane region" description="Helical" evidence="2">
    <location>
        <begin position="85"/>
        <end position="108"/>
    </location>
</feature>
<accession>A0A1X7RTA8</accession>
<protein>
    <submittedName>
        <fullName evidence="3">Uncharacterized protein</fullName>
    </submittedName>
</protein>
<feature type="transmembrane region" description="Helical" evidence="2">
    <location>
        <begin position="114"/>
        <end position="138"/>
    </location>
</feature>
<keyword evidence="2" id="KW-1133">Transmembrane helix</keyword>
<gene>
    <name evidence="3" type="ORF">ZT3D7_G5836</name>
</gene>
<organism evidence="3 4">
    <name type="scientific">Zymoseptoria tritici (strain ST99CH_3D7)</name>
    <dbReference type="NCBI Taxonomy" id="1276538"/>
    <lineage>
        <taxon>Eukaryota</taxon>
        <taxon>Fungi</taxon>
        <taxon>Dikarya</taxon>
        <taxon>Ascomycota</taxon>
        <taxon>Pezizomycotina</taxon>
        <taxon>Dothideomycetes</taxon>
        <taxon>Dothideomycetidae</taxon>
        <taxon>Mycosphaerellales</taxon>
        <taxon>Mycosphaerellaceae</taxon>
        <taxon>Zymoseptoria</taxon>
    </lineage>
</organism>
<evidence type="ECO:0000313" key="4">
    <source>
        <dbReference type="Proteomes" id="UP000215127"/>
    </source>
</evidence>
<dbReference type="AlphaFoldDB" id="A0A1X7RTA8"/>
<proteinExistence type="predicted"/>
<feature type="region of interest" description="Disordered" evidence="1">
    <location>
        <begin position="262"/>
        <end position="287"/>
    </location>
</feature>